<feature type="transmembrane region" description="Helical" evidence="7">
    <location>
        <begin position="103"/>
        <end position="122"/>
    </location>
</feature>
<feature type="transmembrane region" description="Helical" evidence="7">
    <location>
        <begin position="284"/>
        <end position="305"/>
    </location>
</feature>
<dbReference type="GO" id="GO:0015295">
    <property type="term" value="F:solute:proton symporter activity"/>
    <property type="evidence" value="ECO:0007669"/>
    <property type="project" value="TreeGrafter"/>
</dbReference>
<feature type="transmembrane region" description="Helical" evidence="7">
    <location>
        <begin position="6"/>
        <end position="24"/>
    </location>
</feature>
<evidence type="ECO:0000256" key="2">
    <source>
        <dbReference type="ARBA" id="ARBA00022448"/>
    </source>
</evidence>
<evidence type="ECO:0000256" key="4">
    <source>
        <dbReference type="ARBA" id="ARBA00022692"/>
    </source>
</evidence>
<gene>
    <name evidence="8" type="ORF">K9W45_01160</name>
</gene>
<dbReference type="AlphaFoldDB" id="A0A9Y1FLQ8"/>
<feature type="transmembrane region" description="Helical" evidence="7">
    <location>
        <begin position="526"/>
        <end position="546"/>
    </location>
</feature>
<accession>A0A9Y1FLQ8</accession>
<feature type="transmembrane region" description="Helical" evidence="7">
    <location>
        <begin position="213"/>
        <end position="232"/>
    </location>
</feature>
<evidence type="ECO:0000256" key="5">
    <source>
        <dbReference type="ARBA" id="ARBA00022989"/>
    </source>
</evidence>
<feature type="transmembrane region" description="Helical" evidence="7">
    <location>
        <begin position="238"/>
        <end position="257"/>
    </location>
</feature>
<evidence type="ECO:0000256" key="6">
    <source>
        <dbReference type="ARBA" id="ARBA00023136"/>
    </source>
</evidence>
<keyword evidence="6 7" id="KW-0472">Membrane</keyword>
<reference evidence="8" key="1">
    <citation type="journal article" date="2022" name="Nat. Microbiol.">
        <title>Unique mobile elements and scalable gene flow at the prokaryote-eukaryote boundary revealed by circularized Asgard archaea genomes.</title>
        <authorList>
            <person name="Wu F."/>
            <person name="Speth D.R."/>
            <person name="Philosof A."/>
            <person name="Cremiere A."/>
            <person name="Narayanan A."/>
            <person name="Barco R.A."/>
            <person name="Connon S.A."/>
            <person name="Amend J.P."/>
            <person name="Antoshechkin I.A."/>
            <person name="Orphan V.J."/>
        </authorList>
    </citation>
    <scope>NUCLEOTIDE SEQUENCE</scope>
    <source>
        <strain evidence="8">PM71</strain>
    </source>
</reference>
<name>A0A9Y1FLQ8_9ARCH</name>
<dbReference type="GO" id="GO:0015129">
    <property type="term" value="F:lactate transmembrane transporter activity"/>
    <property type="evidence" value="ECO:0007669"/>
    <property type="project" value="InterPro"/>
</dbReference>
<dbReference type="Pfam" id="PF02652">
    <property type="entry name" value="Lactate_perm"/>
    <property type="match status" value="1"/>
</dbReference>
<dbReference type="PANTHER" id="PTHR30003">
    <property type="entry name" value="L-LACTATE PERMEASE"/>
    <property type="match status" value="1"/>
</dbReference>
<evidence type="ECO:0000256" key="7">
    <source>
        <dbReference type="SAM" id="Phobius"/>
    </source>
</evidence>
<feature type="transmembrane region" description="Helical" evidence="7">
    <location>
        <begin position="419"/>
        <end position="445"/>
    </location>
</feature>
<dbReference type="PANTHER" id="PTHR30003:SF2">
    <property type="entry name" value="L-LACTATE PERMEASE"/>
    <property type="match status" value="1"/>
</dbReference>
<proteinExistence type="predicted"/>
<organism evidence="8">
    <name type="scientific">Candidatus Heimdallarchaeum aukensis</name>
    <dbReference type="NCBI Taxonomy" id="2876573"/>
    <lineage>
        <taxon>Archaea</taxon>
        <taxon>Promethearchaeati</taxon>
        <taxon>Candidatus Heimdallarchaeota</taxon>
        <taxon>Candidatus Heimdallarchaeia (ex Rinke et al. 2021) (nom. nud.)</taxon>
        <taxon>Candidatus Heimdallarchaeales</taxon>
        <taxon>Candidatus Heimdallarchaeaceae</taxon>
        <taxon>Candidatus Heimdallarchaeum</taxon>
    </lineage>
</organism>
<dbReference type="Proteomes" id="UP001201020">
    <property type="component" value="Chromosome"/>
</dbReference>
<keyword evidence="4 7" id="KW-0812">Transmembrane</keyword>
<feature type="transmembrane region" description="Helical" evidence="7">
    <location>
        <begin position="154"/>
        <end position="175"/>
    </location>
</feature>
<feature type="transmembrane region" description="Helical" evidence="7">
    <location>
        <begin position="502"/>
        <end position="520"/>
    </location>
</feature>
<sequence>MSLAIDILLILLPFLIASILLVKFKWKADTTGTLIFVLFLVLSIFYFKTNWKIAFLTSIAGLAKSFPISLMVLTSILMMTYMEKTGALAKVVVSFKKIGGGNKAFQIMIINLSFGTFLVSIGATPVTMLPPVLAAMGYSAFAAVALPSIGYDPLCTYALLAVPAVFFAEFMNIPLTESGLAFSYYMPLVSLGIALGMLYLAGGKDLLFSKDGFIFGIVGGLTTGGSAILSNYFGIVKLTGVVSGLITAVVLVILALIKKVKIIDNSIITEEEKKIDQSMSLVKAMFPWILLILFVALVNFIPFLADLFHNQLPFTFRIGEIVISTRFLEQAYFWVLVATILSIPILGWKKEQLLQTTKKWIKRSYRPVYAAAIYFSVAFLMIYSGYIFQNNSWYKIAENNIIYILATTSAKAFGKFYPLIVPFIGLLGGFVSGSETSSIAMFTLLHKTASEQIGLIAIAVGTANGVGGGLASVLSPAKIQNAAAVIDEVGIEGEVIKKSAPIALLMTLSVATLSLCWANSYIWWKWIIAFSIYSLIIVFSFLLIFYKERLKSLLFTKKNRQRK</sequence>
<dbReference type="EMBL" id="CP084166">
    <property type="protein sequence ID" value="UJG41084.1"/>
    <property type="molecule type" value="Genomic_DNA"/>
</dbReference>
<feature type="transmembrane region" description="Helical" evidence="7">
    <location>
        <begin position="31"/>
        <end position="47"/>
    </location>
</feature>
<evidence type="ECO:0000256" key="3">
    <source>
        <dbReference type="ARBA" id="ARBA00022475"/>
    </source>
</evidence>
<evidence type="ECO:0000313" key="8">
    <source>
        <dbReference type="EMBL" id="UJG41084.1"/>
    </source>
</evidence>
<comment type="subcellular location">
    <subcellularLocation>
        <location evidence="1">Cell membrane</location>
        <topology evidence="1">Multi-pass membrane protein</topology>
    </subcellularLocation>
</comment>
<dbReference type="InterPro" id="IPR003804">
    <property type="entry name" value="Lactate_perm"/>
</dbReference>
<feature type="transmembrane region" description="Helical" evidence="7">
    <location>
        <begin position="331"/>
        <end position="348"/>
    </location>
</feature>
<feature type="transmembrane region" description="Helical" evidence="7">
    <location>
        <begin position="368"/>
        <end position="388"/>
    </location>
</feature>
<keyword evidence="2" id="KW-0813">Transport</keyword>
<keyword evidence="5 7" id="KW-1133">Transmembrane helix</keyword>
<evidence type="ECO:0000256" key="1">
    <source>
        <dbReference type="ARBA" id="ARBA00004651"/>
    </source>
</evidence>
<feature type="transmembrane region" description="Helical" evidence="7">
    <location>
        <begin position="181"/>
        <end position="201"/>
    </location>
</feature>
<protein>
    <submittedName>
        <fullName evidence="8">L-lactate permease</fullName>
    </submittedName>
</protein>
<dbReference type="GO" id="GO:0005886">
    <property type="term" value="C:plasma membrane"/>
    <property type="evidence" value="ECO:0007669"/>
    <property type="project" value="UniProtKB-SubCell"/>
</dbReference>
<keyword evidence="3" id="KW-1003">Cell membrane</keyword>